<keyword evidence="4" id="KW-1185">Reference proteome</keyword>
<dbReference type="EMBL" id="FRCS01000001">
    <property type="protein sequence ID" value="SHM68108.1"/>
    <property type="molecule type" value="Genomic_DNA"/>
</dbReference>
<name>A0A1M7KRH6_9ACTN</name>
<sequence>MSTTRSGAATAAPDGVVPAVGPSPFTHSHSDAGERAVRDRVYAALASVRDPELDRPITELKFVSSCEVSGGHVRIRLRLPTYFCAPNFAYLMVVDALDAVEAVPGVVGAEVRLEDHFAADEINAGAARRAGFQETFPGEAVDELAELRRTFRRKAHQAALERACRGLLAAGRTLDDLPDVRLGALPRSPETDGLLRRRAGLGLPTDPDARLLVDEDGTPIAAADVPLRLRFAKAVRVSIDANTQYCSGLLATRYPES</sequence>
<dbReference type="Pfam" id="PF01883">
    <property type="entry name" value="FeS_assembly_P"/>
    <property type="match status" value="1"/>
</dbReference>
<dbReference type="Gene3D" id="3.30.300.130">
    <property type="entry name" value="Fe-S cluster assembly (FSCA)"/>
    <property type="match status" value="1"/>
</dbReference>
<protein>
    <submittedName>
        <fullName evidence="3">Metal-sulfur cluster biosynthetic enzyme</fullName>
    </submittedName>
</protein>
<dbReference type="RefSeq" id="WP_084740246.1">
    <property type="nucleotide sequence ID" value="NZ_FRCS01000001.1"/>
</dbReference>
<dbReference type="OrthoDB" id="153551at2"/>
<evidence type="ECO:0000313" key="4">
    <source>
        <dbReference type="Proteomes" id="UP000184440"/>
    </source>
</evidence>
<evidence type="ECO:0000313" key="3">
    <source>
        <dbReference type="EMBL" id="SHM68108.1"/>
    </source>
</evidence>
<dbReference type="SUPFAM" id="SSF117916">
    <property type="entry name" value="Fe-S cluster assembly (FSCA) domain-like"/>
    <property type="match status" value="1"/>
</dbReference>
<evidence type="ECO:0000256" key="1">
    <source>
        <dbReference type="SAM" id="MobiDB-lite"/>
    </source>
</evidence>
<feature type="domain" description="MIP18 family-like" evidence="2">
    <location>
        <begin position="38"/>
        <end position="111"/>
    </location>
</feature>
<proteinExistence type="predicted"/>
<dbReference type="InterPro" id="IPR034904">
    <property type="entry name" value="FSCA_dom_sf"/>
</dbReference>
<organism evidence="3 4">
    <name type="scientific">Cryptosporangium aurantiacum</name>
    <dbReference type="NCBI Taxonomy" id="134849"/>
    <lineage>
        <taxon>Bacteria</taxon>
        <taxon>Bacillati</taxon>
        <taxon>Actinomycetota</taxon>
        <taxon>Actinomycetes</taxon>
        <taxon>Cryptosporangiales</taxon>
        <taxon>Cryptosporangiaceae</taxon>
        <taxon>Cryptosporangium</taxon>
    </lineage>
</organism>
<accession>A0A1M7KRH6</accession>
<dbReference type="Proteomes" id="UP000184440">
    <property type="component" value="Unassembled WGS sequence"/>
</dbReference>
<dbReference type="InterPro" id="IPR002744">
    <property type="entry name" value="MIP18-like"/>
</dbReference>
<dbReference type="STRING" id="134849.SAMN05443668_1011235"/>
<feature type="region of interest" description="Disordered" evidence="1">
    <location>
        <begin position="1"/>
        <end position="32"/>
    </location>
</feature>
<reference evidence="3 4" key="1">
    <citation type="submission" date="2016-11" db="EMBL/GenBank/DDBJ databases">
        <authorList>
            <person name="Jaros S."/>
            <person name="Januszkiewicz K."/>
            <person name="Wedrychowicz H."/>
        </authorList>
    </citation>
    <scope>NUCLEOTIDE SEQUENCE [LARGE SCALE GENOMIC DNA]</scope>
    <source>
        <strain evidence="3 4">DSM 46144</strain>
    </source>
</reference>
<gene>
    <name evidence="3" type="ORF">SAMN05443668_1011235</name>
</gene>
<dbReference type="AlphaFoldDB" id="A0A1M7KRH6"/>
<evidence type="ECO:0000259" key="2">
    <source>
        <dbReference type="Pfam" id="PF01883"/>
    </source>
</evidence>